<protein>
    <submittedName>
        <fullName evidence="1">Uncharacterized protein</fullName>
    </submittedName>
</protein>
<evidence type="ECO:0000313" key="1">
    <source>
        <dbReference type="EMBL" id="JAI08476.1"/>
    </source>
</evidence>
<reference evidence="1" key="2">
    <citation type="journal article" date="2015" name="Fish Shellfish Immunol.">
        <title>Early steps in the European eel (Anguilla anguilla)-Vibrio vulnificus interaction in the gills: Role of the RtxA13 toxin.</title>
        <authorList>
            <person name="Callol A."/>
            <person name="Pajuelo D."/>
            <person name="Ebbesson L."/>
            <person name="Teles M."/>
            <person name="MacKenzie S."/>
            <person name="Amaro C."/>
        </authorList>
    </citation>
    <scope>NUCLEOTIDE SEQUENCE</scope>
</reference>
<organism evidence="1">
    <name type="scientific">Anguilla anguilla</name>
    <name type="common">European freshwater eel</name>
    <name type="synonym">Muraena anguilla</name>
    <dbReference type="NCBI Taxonomy" id="7936"/>
    <lineage>
        <taxon>Eukaryota</taxon>
        <taxon>Metazoa</taxon>
        <taxon>Chordata</taxon>
        <taxon>Craniata</taxon>
        <taxon>Vertebrata</taxon>
        <taxon>Euteleostomi</taxon>
        <taxon>Actinopterygii</taxon>
        <taxon>Neopterygii</taxon>
        <taxon>Teleostei</taxon>
        <taxon>Anguilliformes</taxon>
        <taxon>Anguillidae</taxon>
        <taxon>Anguilla</taxon>
    </lineage>
</organism>
<proteinExistence type="predicted"/>
<dbReference type="EMBL" id="GBXM01000102">
    <property type="protein sequence ID" value="JAI08476.1"/>
    <property type="molecule type" value="Transcribed_RNA"/>
</dbReference>
<name>A0A0E9Y2K2_ANGAN</name>
<sequence length="48" mass="5761">MFLRNCKCTVNIYQIFSLSYVFPNLTFYVPNSNTHYKFSQKAFFPVKI</sequence>
<accession>A0A0E9Y2K2</accession>
<dbReference type="AlphaFoldDB" id="A0A0E9Y2K2"/>
<reference evidence="1" key="1">
    <citation type="submission" date="2014-11" db="EMBL/GenBank/DDBJ databases">
        <authorList>
            <person name="Amaro Gonzalez C."/>
        </authorList>
    </citation>
    <scope>NUCLEOTIDE SEQUENCE</scope>
</reference>